<dbReference type="SUPFAM" id="SSF48452">
    <property type="entry name" value="TPR-like"/>
    <property type="match status" value="1"/>
</dbReference>
<dbReference type="PANTHER" id="PTHR47870:SF1">
    <property type="entry name" value="CYTOCHROME C-TYPE BIOGENESIS PROTEIN CCMH"/>
    <property type="match status" value="1"/>
</dbReference>
<dbReference type="EMBL" id="JACIED010000002">
    <property type="protein sequence ID" value="MBB4007324.1"/>
    <property type="molecule type" value="Genomic_DNA"/>
</dbReference>
<evidence type="ECO:0000256" key="5">
    <source>
        <dbReference type="SAM" id="MobiDB-lite"/>
    </source>
</evidence>
<dbReference type="GO" id="GO:0017004">
    <property type="term" value="P:cytochrome complex assembly"/>
    <property type="evidence" value="ECO:0007669"/>
    <property type="project" value="UniProtKB-KW"/>
</dbReference>
<feature type="domain" description="Cytochrome c-type biogenesis protein H TPR" evidence="7">
    <location>
        <begin position="154"/>
        <end position="275"/>
    </location>
</feature>
<keyword evidence="3" id="KW-0201">Cytochrome c-type biogenesis</keyword>
<dbReference type="InterPro" id="IPR017560">
    <property type="entry name" value="Cyt_c_biogenesis_CcmI"/>
</dbReference>
<keyword evidence="6" id="KW-0812">Transmembrane</keyword>
<evidence type="ECO:0000313" key="9">
    <source>
        <dbReference type="EMBL" id="OLP47696.1"/>
    </source>
</evidence>
<dbReference type="InterPro" id="IPR051263">
    <property type="entry name" value="C-type_cytochrome_biogenesis"/>
</dbReference>
<feature type="region of interest" description="Disordered" evidence="5">
    <location>
        <begin position="291"/>
        <end position="311"/>
    </location>
</feature>
<evidence type="ECO:0000313" key="11">
    <source>
        <dbReference type="Proteomes" id="UP000544107"/>
    </source>
</evidence>
<feature type="compositionally biased region" description="Low complexity" evidence="5">
    <location>
        <begin position="291"/>
        <end position="308"/>
    </location>
</feature>
<evidence type="ECO:0000313" key="10">
    <source>
        <dbReference type="Proteomes" id="UP000185598"/>
    </source>
</evidence>
<comment type="caution">
    <text evidence="9">The sequence shown here is derived from an EMBL/GenBank/DDBJ whole genome shotgun (WGS) entry which is preliminary data.</text>
</comment>
<dbReference type="InterPro" id="IPR011990">
    <property type="entry name" value="TPR-like_helical_dom_sf"/>
</dbReference>
<dbReference type="NCBIfam" id="TIGR03142">
    <property type="entry name" value="cytochro_ccmI"/>
    <property type="match status" value="1"/>
</dbReference>
<evidence type="ECO:0000259" key="7">
    <source>
        <dbReference type="Pfam" id="PF23914"/>
    </source>
</evidence>
<accession>A0A1Q8ZZJ0</accession>
<reference evidence="9 10" key="1">
    <citation type="submission" date="2016-09" db="EMBL/GenBank/DDBJ databases">
        <title>Rhizobium oryziradicis sp. nov., isolated from the root of rice.</title>
        <authorList>
            <person name="Zhao J."/>
            <person name="Zhang X."/>
        </authorList>
    </citation>
    <scope>NUCLEOTIDE SEQUENCE [LARGE SCALE GENOMIC DNA]</scope>
    <source>
        <strain evidence="9 10">14971</strain>
    </source>
</reference>
<dbReference type="STRING" id="887144.BJF91_04735"/>
<dbReference type="GO" id="GO:0005886">
    <property type="term" value="C:plasma membrane"/>
    <property type="evidence" value="ECO:0007669"/>
    <property type="project" value="TreeGrafter"/>
</dbReference>
<sequence length="399" mass="42453">MLFWVEIAVLTFAVAAAFLWPLTRLRRETERDTREGAMAVYRDQLQELERDRAGELISAEQVDYARAEIARRLLSADKSGAPGDTRAPGDTSAPGDTATSPRRKGLGNTLAQALVVVLVPAIGLGVYLALGSPGLPSQPLEARLANPGNDMSLLIAQAERHLMQNPDDGAGWDVLAPIYLQQNRVGEAEQAFRNAIRLKGANPDRLNGLGEALMAQSEGVVTDAARDLFAQSVALNPNNPRAAYYLALALEQSGKKQDALAAFKAIASASPPDAPWQSLVARHIARNSDGAAASAAPPAAPLGNPSAGDVAAAQAMPDGDRLQMIRGMVESLDAKLKTEPDNFDGWMRLVRSYVVLKDQDRALSALKTGLKTFPADGAEGKQLIAMAQQLGLPVEEALK</sequence>
<dbReference type="RefSeq" id="WP_075616870.1">
    <property type="nucleotide sequence ID" value="NZ_JACIED010000002.1"/>
</dbReference>
<comment type="subcellular location">
    <subcellularLocation>
        <location evidence="1">Cell envelope</location>
    </subcellularLocation>
</comment>
<feature type="transmembrane region" description="Helical" evidence="6">
    <location>
        <begin position="110"/>
        <end position="130"/>
    </location>
</feature>
<dbReference type="OrthoDB" id="9815847at2"/>
<dbReference type="Pfam" id="PF23914">
    <property type="entry name" value="TPR_CcmH_CycH"/>
    <property type="match status" value="1"/>
</dbReference>
<keyword evidence="10" id="KW-1185">Reference proteome</keyword>
<dbReference type="InterPro" id="IPR019734">
    <property type="entry name" value="TPR_rpt"/>
</dbReference>
<dbReference type="Gene3D" id="1.25.40.10">
    <property type="entry name" value="Tetratricopeptide repeat domain"/>
    <property type="match status" value="2"/>
</dbReference>
<dbReference type="InterPro" id="IPR056413">
    <property type="entry name" value="TPR_CcmH_CycH"/>
</dbReference>
<protein>
    <submittedName>
        <fullName evidence="9">C-type cytochrome biogenesis protein CcmI</fullName>
    </submittedName>
    <submittedName>
        <fullName evidence="8">Cytochrome c-type biogenesis protein CcmH</fullName>
    </submittedName>
</protein>
<reference evidence="8 11" key="2">
    <citation type="submission" date="2020-08" db="EMBL/GenBank/DDBJ databases">
        <title>Genomic Encyclopedia of Type Strains, Phase IV (KMG-IV): sequencing the most valuable type-strain genomes for metagenomic binning, comparative biology and taxonomic classification.</title>
        <authorList>
            <person name="Goeker M."/>
        </authorList>
    </citation>
    <scope>NUCLEOTIDE SEQUENCE [LARGE SCALE GENOMIC DNA]</scope>
    <source>
        <strain evidence="8 11">DSM 100021</strain>
    </source>
</reference>
<dbReference type="Proteomes" id="UP000544107">
    <property type="component" value="Unassembled WGS sequence"/>
</dbReference>
<evidence type="ECO:0000256" key="1">
    <source>
        <dbReference type="ARBA" id="ARBA00004196"/>
    </source>
</evidence>
<name>A0A1Q8ZZJ0_9HYPH</name>
<keyword evidence="6" id="KW-1133">Transmembrane helix</keyword>
<feature type="region of interest" description="Disordered" evidence="5">
    <location>
        <begin position="77"/>
        <end position="104"/>
    </location>
</feature>
<keyword evidence="2" id="KW-0677">Repeat</keyword>
<dbReference type="Proteomes" id="UP000185598">
    <property type="component" value="Unassembled WGS sequence"/>
</dbReference>
<evidence type="ECO:0000256" key="6">
    <source>
        <dbReference type="SAM" id="Phobius"/>
    </source>
</evidence>
<evidence type="ECO:0000256" key="2">
    <source>
        <dbReference type="ARBA" id="ARBA00022737"/>
    </source>
</evidence>
<gene>
    <name evidence="9" type="ORF">BJF91_04735</name>
    <name evidence="8" type="ORF">GGQ71_001587</name>
</gene>
<evidence type="ECO:0000256" key="4">
    <source>
        <dbReference type="ARBA" id="ARBA00022803"/>
    </source>
</evidence>
<dbReference type="EMBL" id="MKIN01000027">
    <property type="protein sequence ID" value="OLP47696.1"/>
    <property type="molecule type" value="Genomic_DNA"/>
</dbReference>
<feature type="transmembrane region" description="Helical" evidence="6">
    <location>
        <begin position="6"/>
        <end position="23"/>
    </location>
</feature>
<dbReference type="SMART" id="SM00028">
    <property type="entry name" value="TPR"/>
    <property type="match status" value="4"/>
</dbReference>
<dbReference type="AlphaFoldDB" id="A0A1Q8ZZJ0"/>
<organism evidence="9 10">
    <name type="scientific">Allorhizobium taibaishanense</name>
    <dbReference type="NCBI Taxonomy" id="887144"/>
    <lineage>
        <taxon>Bacteria</taxon>
        <taxon>Pseudomonadati</taxon>
        <taxon>Pseudomonadota</taxon>
        <taxon>Alphaproteobacteria</taxon>
        <taxon>Hyphomicrobiales</taxon>
        <taxon>Rhizobiaceae</taxon>
        <taxon>Rhizobium/Agrobacterium group</taxon>
        <taxon>Allorhizobium</taxon>
    </lineage>
</organism>
<keyword evidence="4" id="KW-0802">TPR repeat</keyword>
<keyword evidence="6" id="KW-0472">Membrane</keyword>
<evidence type="ECO:0000313" key="8">
    <source>
        <dbReference type="EMBL" id="MBB4007324.1"/>
    </source>
</evidence>
<dbReference type="GO" id="GO:0030313">
    <property type="term" value="C:cell envelope"/>
    <property type="evidence" value="ECO:0007669"/>
    <property type="project" value="UniProtKB-SubCell"/>
</dbReference>
<evidence type="ECO:0000256" key="3">
    <source>
        <dbReference type="ARBA" id="ARBA00022748"/>
    </source>
</evidence>
<dbReference type="PANTHER" id="PTHR47870">
    <property type="entry name" value="CYTOCHROME C-TYPE BIOGENESIS PROTEIN CCMH"/>
    <property type="match status" value="1"/>
</dbReference>
<proteinExistence type="predicted"/>